<dbReference type="InterPro" id="IPR002035">
    <property type="entry name" value="VWF_A"/>
</dbReference>
<dbReference type="FunCoup" id="L5L0I7">
    <property type="interactions" value="71"/>
</dbReference>
<dbReference type="InterPro" id="IPR036465">
    <property type="entry name" value="vWFA_dom_sf"/>
</dbReference>
<keyword evidence="3" id="KW-0964">Secreted</keyword>
<dbReference type="GO" id="GO:0004867">
    <property type="term" value="F:serine-type endopeptidase inhibitor activity"/>
    <property type="evidence" value="ECO:0007669"/>
    <property type="project" value="UniProtKB-KW"/>
</dbReference>
<keyword evidence="7" id="KW-0325">Glycoprotein</keyword>
<reference evidence="11" key="1">
    <citation type="journal article" date="2013" name="Science">
        <title>Comparative analysis of bat genomes provides insight into the evolution of flight and immunity.</title>
        <authorList>
            <person name="Zhang G."/>
            <person name="Cowled C."/>
            <person name="Shi Z."/>
            <person name="Huang Z."/>
            <person name="Bishop-Lilly K.A."/>
            <person name="Fang X."/>
            <person name="Wynne J.W."/>
            <person name="Xiong Z."/>
            <person name="Baker M.L."/>
            <person name="Zhao W."/>
            <person name="Tachedjian M."/>
            <person name="Zhu Y."/>
            <person name="Zhou P."/>
            <person name="Jiang X."/>
            <person name="Ng J."/>
            <person name="Yang L."/>
            <person name="Wu L."/>
            <person name="Xiao J."/>
            <person name="Feng Y."/>
            <person name="Chen Y."/>
            <person name="Sun X."/>
            <person name="Zhang Y."/>
            <person name="Marsh G.A."/>
            <person name="Crameri G."/>
            <person name="Broder C.C."/>
            <person name="Frey K.G."/>
            <person name="Wang L.F."/>
            <person name="Wang J."/>
        </authorList>
    </citation>
    <scope>NUCLEOTIDE SEQUENCE [LARGE SCALE GENOMIC DNA]</scope>
</reference>
<evidence type="ECO:0000256" key="4">
    <source>
        <dbReference type="ARBA" id="ARBA00022690"/>
    </source>
</evidence>
<keyword evidence="4" id="KW-0646">Protease inhibitor</keyword>
<dbReference type="InParanoid" id="L5L0I7"/>
<feature type="region of interest" description="Disordered" evidence="8">
    <location>
        <begin position="256"/>
        <end position="276"/>
    </location>
</feature>
<dbReference type="Proteomes" id="UP000010552">
    <property type="component" value="Unassembled WGS sequence"/>
</dbReference>
<sequence>MLLGGGMVESVFGNFRKVVKQTKDALFTILHDLRPQDHFSIIGFSNRIKVWKDHLVAVTPDSIRDGKVYIHHMSPTGGTDINGALQTAIRLLSSYVAHNDIEDRSVSLIVFLTDGKPTVGETSTARILNNTKAAARGRVCIFTIGIGHDVDFRLLEKLSLENCGLTRRVHEEGDAGSQLIGFYDEIRTPLLSDIRIGYPPHLVQQATRTFFPNYFNGSEIIIAGKLADRPLDRLRVEVTASNSKKFVVLKTDVPVEPQRAGSGGPGGARPEDAGEAGPNHLERLWSYLTVRELLSSWLQSGAGQEKERLRLKAQALAVNSRFLTPFTSMKLTKVLPTKRLEDAFGVSAVTGPGTAVQSLPPADGDPHFVVDFPASGLTVCFNIDGQPGDILRLVSDHAGSGVTVNGQLVGAPAPPGGHKKQRTYFQTITVLVTKPARSYLEVTPHRVILDGEDRLVLPCNQSAAVGSRGLELSVSANASVTVTIQGTIAFVILIHLYRKPAAYQRDHLGFYVASGRGLSSSCHGLLGQFLNQEARLTGAPAQLSPNSTGPAPPQMGGASAATLQVAGHQVPVVWKQRRIYNGEEQVDCWFAKNAGQLLDGAFEDYLAAHPFDSETAFGLGRPGGPALAALT</sequence>
<dbReference type="PROSITE" id="PS50234">
    <property type="entry name" value="VWFA"/>
    <property type="match status" value="1"/>
</dbReference>
<dbReference type="SMART" id="SM00327">
    <property type="entry name" value="VWA"/>
    <property type="match status" value="1"/>
</dbReference>
<dbReference type="InterPro" id="IPR050934">
    <property type="entry name" value="ITIH"/>
</dbReference>
<dbReference type="Pfam" id="PF13768">
    <property type="entry name" value="VWA_3"/>
    <property type="match status" value="1"/>
</dbReference>
<evidence type="ECO:0000313" key="11">
    <source>
        <dbReference type="Proteomes" id="UP000010552"/>
    </source>
</evidence>
<dbReference type="PANTHER" id="PTHR10338">
    <property type="entry name" value="INTER-ALPHA-TRYPSIN INHIBITOR HEAVY CHAIN FAMILY MEMBER"/>
    <property type="match status" value="1"/>
</dbReference>
<accession>L5L0I7</accession>
<dbReference type="Pfam" id="PF06668">
    <property type="entry name" value="ITI_HC_C"/>
    <property type="match status" value="1"/>
</dbReference>
<evidence type="ECO:0000256" key="1">
    <source>
        <dbReference type="ARBA" id="ARBA00004613"/>
    </source>
</evidence>
<evidence type="ECO:0000256" key="3">
    <source>
        <dbReference type="ARBA" id="ARBA00022525"/>
    </source>
</evidence>
<name>L5L0I7_PTEAL</name>
<keyword evidence="11" id="KW-1185">Reference proteome</keyword>
<dbReference type="EMBL" id="KB030418">
    <property type="protein sequence ID" value="ELK16905.1"/>
    <property type="molecule type" value="Genomic_DNA"/>
</dbReference>
<dbReference type="STRING" id="9402.L5L0I7"/>
<feature type="domain" description="VWFA" evidence="9">
    <location>
        <begin position="1"/>
        <end position="186"/>
    </location>
</feature>
<evidence type="ECO:0000259" key="9">
    <source>
        <dbReference type="PROSITE" id="PS50234"/>
    </source>
</evidence>
<dbReference type="FunFam" id="3.40.50.410:FF:000013">
    <property type="entry name" value="inter-alpha-trypsin inhibitor heavy chain H2"/>
    <property type="match status" value="1"/>
</dbReference>
<evidence type="ECO:0000256" key="8">
    <source>
        <dbReference type="SAM" id="MobiDB-lite"/>
    </source>
</evidence>
<evidence type="ECO:0000256" key="7">
    <source>
        <dbReference type="ARBA" id="ARBA00023180"/>
    </source>
</evidence>
<evidence type="ECO:0000313" key="10">
    <source>
        <dbReference type="EMBL" id="ELK16905.1"/>
    </source>
</evidence>
<dbReference type="Gene3D" id="3.40.50.410">
    <property type="entry name" value="von Willebrand factor, type A domain"/>
    <property type="match status" value="1"/>
</dbReference>
<evidence type="ECO:0000256" key="6">
    <source>
        <dbReference type="ARBA" id="ARBA00022900"/>
    </source>
</evidence>
<evidence type="ECO:0000256" key="5">
    <source>
        <dbReference type="ARBA" id="ARBA00022729"/>
    </source>
</evidence>
<dbReference type="AlphaFoldDB" id="L5L0I7"/>
<dbReference type="GO" id="GO:0005576">
    <property type="term" value="C:extracellular region"/>
    <property type="evidence" value="ECO:0007669"/>
    <property type="project" value="UniProtKB-SubCell"/>
</dbReference>
<dbReference type="PANTHER" id="PTHR10338:SF62">
    <property type="entry name" value="INTER-ALPHA-TRYPSIN INHIBITOR HEAVY CHAIN H5"/>
    <property type="match status" value="1"/>
</dbReference>
<gene>
    <name evidence="10" type="ORF">PAL_GLEAN10015766</name>
</gene>
<comment type="similarity">
    <text evidence="2">Belongs to the ITIH family.</text>
</comment>
<keyword evidence="6" id="KW-0722">Serine protease inhibitor</keyword>
<keyword evidence="5" id="KW-0732">Signal</keyword>
<protein>
    <submittedName>
        <fullName evidence="10">Inter-alpha-trypsin inhibitor heavy chain H5</fullName>
    </submittedName>
</protein>
<dbReference type="SUPFAM" id="SSF53300">
    <property type="entry name" value="vWA-like"/>
    <property type="match status" value="1"/>
</dbReference>
<dbReference type="InterPro" id="IPR010600">
    <property type="entry name" value="ITI_HC_C"/>
</dbReference>
<feature type="region of interest" description="Disordered" evidence="8">
    <location>
        <begin position="540"/>
        <end position="560"/>
    </location>
</feature>
<comment type="subcellular location">
    <subcellularLocation>
        <location evidence="1">Secreted</location>
    </subcellularLocation>
</comment>
<dbReference type="GO" id="GO:0030212">
    <property type="term" value="P:hyaluronan metabolic process"/>
    <property type="evidence" value="ECO:0007669"/>
    <property type="project" value="InterPro"/>
</dbReference>
<organism evidence="10 11">
    <name type="scientific">Pteropus alecto</name>
    <name type="common">Black flying fox</name>
    <dbReference type="NCBI Taxonomy" id="9402"/>
    <lineage>
        <taxon>Eukaryota</taxon>
        <taxon>Metazoa</taxon>
        <taxon>Chordata</taxon>
        <taxon>Craniata</taxon>
        <taxon>Vertebrata</taxon>
        <taxon>Euteleostomi</taxon>
        <taxon>Mammalia</taxon>
        <taxon>Eutheria</taxon>
        <taxon>Laurasiatheria</taxon>
        <taxon>Chiroptera</taxon>
        <taxon>Yinpterochiroptera</taxon>
        <taxon>Pteropodoidea</taxon>
        <taxon>Pteropodidae</taxon>
        <taxon>Pteropodinae</taxon>
        <taxon>Pteropus</taxon>
    </lineage>
</organism>
<dbReference type="eggNOG" id="ENOG502QPS2">
    <property type="taxonomic scope" value="Eukaryota"/>
</dbReference>
<dbReference type="GO" id="GO:0006953">
    <property type="term" value="P:acute-phase response"/>
    <property type="evidence" value="ECO:0007669"/>
    <property type="project" value="UniProtKB-ARBA"/>
</dbReference>
<proteinExistence type="inferred from homology"/>
<evidence type="ECO:0000256" key="2">
    <source>
        <dbReference type="ARBA" id="ARBA00010158"/>
    </source>
</evidence>